<dbReference type="PANTHER" id="PTHR47506:SF7">
    <property type="entry name" value="TRANSCRIPTIONAL REGULATORY PROTEIN"/>
    <property type="match status" value="1"/>
</dbReference>
<feature type="DNA-binding region" description="H-T-H motif" evidence="4">
    <location>
        <begin position="77"/>
        <end position="96"/>
    </location>
</feature>
<dbReference type="PROSITE" id="PS50977">
    <property type="entry name" value="HTH_TETR_2"/>
    <property type="match status" value="1"/>
</dbReference>
<dbReference type="EMBL" id="JADJOT010000012">
    <property type="protein sequence ID" value="MBK7956202.1"/>
    <property type="molecule type" value="Genomic_DNA"/>
</dbReference>
<dbReference type="AlphaFoldDB" id="A0A935W5I0"/>
<evidence type="ECO:0000313" key="6">
    <source>
        <dbReference type="EMBL" id="MBK7956202.1"/>
    </source>
</evidence>
<dbReference type="SUPFAM" id="SSF48498">
    <property type="entry name" value="Tetracyclin repressor-like, C-terminal domain"/>
    <property type="match status" value="1"/>
</dbReference>
<evidence type="ECO:0000259" key="5">
    <source>
        <dbReference type="PROSITE" id="PS50977"/>
    </source>
</evidence>
<reference evidence="6 7" key="1">
    <citation type="submission" date="2020-10" db="EMBL/GenBank/DDBJ databases">
        <title>Connecting structure to function with the recovery of over 1000 high-quality activated sludge metagenome-assembled genomes encoding full-length rRNA genes using long-read sequencing.</title>
        <authorList>
            <person name="Singleton C.M."/>
            <person name="Petriglieri F."/>
            <person name="Kristensen J.M."/>
            <person name="Kirkegaard R.H."/>
            <person name="Michaelsen T.Y."/>
            <person name="Andersen M.H."/>
            <person name="Karst S.M."/>
            <person name="Dueholm M.S."/>
            <person name="Nielsen P.H."/>
            <person name="Albertsen M."/>
        </authorList>
    </citation>
    <scope>NUCLEOTIDE SEQUENCE [LARGE SCALE GENOMIC DNA]</scope>
    <source>
        <strain evidence="6">Fred_18-Q3-R57-64_BAT3C.720</strain>
    </source>
</reference>
<dbReference type="InterPro" id="IPR009057">
    <property type="entry name" value="Homeodomain-like_sf"/>
</dbReference>
<accession>A0A935W5I0</accession>
<feature type="domain" description="HTH tetR-type" evidence="5">
    <location>
        <begin position="54"/>
        <end position="114"/>
    </location>
</feature>
<dbReference type="PANTHER" id="PTHR47506">
    <property type="entry name" value="TRANSCRIPTIONAL REGULATORY PROTEIN"/>
    <property type="match status" value="1"/>
</dbReference>
<keyword evidence="1" id="KW-0805">Transcription regulation</keyword>
<keyword evidence="3" id="KW-0804">Transcription</keyword>
<dbReference type="GO" id="GO:0003677">
    <property type="term" value="F:DNA binding"/>
    <property type="evidence" value="ECO:0007669"/>
    <property type="project" value="UniProtKB-UniRule"/>
</dbReference>
<evidence type="ECO:0000256" key="1">
    <source>
        <dbReference type="ARBA" id="ARBA00023015"/>
    </source>
</evidence>
<organism evidence="6 7">
    <name type="scientific">Candidatus Accumulibacter affinis</name>
    <dbReference type="NCBI Taxonomy" id="2954384"/>
    <lineage>
        <taxon>Bacteria</taxon>
        <taxon>Pseudomonadati</taxon>
        <taxon>Pseudomonadota</taxon>
        <taxon>Betaproteobacteria</taxon>
        <taxon>Candidatus Accumulibacter</taxon>
    </lineage>
</organism>
<dbReference type="InterPro" id="IPR036271">
    <property type="entry name" value="Tet_transcr_reg_TetR-rel_C_sf"/>
</dbReference>
<dbReference type="Proteomes" id="UP000706151">
    <property type="component" value="Unassembled WGS sequence"/>
</dbReference>
<comment type="caution">
    <text evidence="6">The sequence shown here is derived from an EMBL/GenBank/DDBJ whole genome shotgun (WGS) entry which is preliminary data.</text>
</comment>
<gene>
    <name evidence="6" type="ORF">IPK02_20895</name>
</gene>
<dbReference type="Gene3D" id="1.10.357.10">
    <property type="entry name" value="Tetracycline Repressor, domain 2"/>
    <property type="match status" value="1"/>
</dbReference>
<dbReference type="PRINTS" id="PR00455">
    <property type="entry name" value="HTHTETR"/>
</dbReference>
<dbReference type="Gene3D" id="1.10.10.60">
    <property type="entry name" value="Homeodomain-like"/>
    <property type="match status" value="1"/>
</dbReference>
<sequence length="229" mass="25220">MLLNKAYRSFTRASAGAHRLHNGRDRNDRYVIMQALFKWLPEDRCMRYRPEHKDNTRARLLEVGGALAKKDGFSTTGVDRLMAAVGLTSGAFYSHFRSKAELLEAIVENELTRSLNLFANKTDQQVITALESYLSISHINNPAEGCALTSLSAEVARSNSATKQTFERMMLQLKAAVQAHAADENAAWATIAQVVGAVMIARAMATEGSRKSLLAAVMHHAREMVVAAK</sequence>
<evidence type="ECO:0000256" key="4">
    <source>
        <dbReference type="PROSITE-ProRule" id="PRU00335"/>
    </source>
</evidence>
<dbReference type="InterPro" id="IPR001647">
    <property type="entry name" value="HTH_TetR"/>
</dbReference>
<dbReference type="Pfam" id="PF00440">
    <property type="entry name" value="TetR_N"/>
    <property type="match status" value="1"/>
</dbReference>
<evidence type="ECO:0000256" key="2">
    <source>
        <dbReference type="ARBA" id="ARBA00023125"/>
    </source>
</evidence>
<name>A0A935W5I0_9PROT</name>
<proteinExistence type="predicted"/>
<dbReference type="SUPFAM" id="SSF46689">
    <property type="entry name" value="Homeodomain-like"/>
    <property type="match status" value="1"/>
</dbReference>
<keyword evidence="2 4" id="KW-0238">DNA-binding</keyword>
<evidence type="ECO:0000313" key="7">
    <source>
        <dbReference type="Proteomes" id="UP000706151"/>
    </source>
</evidence>
<protein>
    <submittedName>
        <fullName evidence="6">TetR/AcrR family transcriptional regulator</fullName>
    </submittedName>
</protein>
<evidence type="ECO:0000256" key="3">
    <source>
        <dbReference type="ARBA" id="ARBA00023163"/>
    </source>
</evidence>